<keyword evidence="2" id="KW-1133">Transmembrane helix</keyword>
<keyword evidence="4" id="KW-1185">Reference proteome</keyword>
<proteinExistence type="predicted"/>
<name>A0A0A3IH13_9BACI</name>
<accession>A0A0A3IH13</accession>
<reference evidence="3 4" key="1">
    <citation type="submission" date="2014-02" db="EMBL/GenBank/DDBJ databases">
        <title>Draft genome sequence of Lysinibacillus odysseyi NBRC 100172.</title>
        <authorList>
            <person name="Zhang F."/>
            <person name="Wang G."/>
            <person name="Zhang L."/>
        </authorList>
    </citation>
    <scope>NUCLEOTIDE SEQUENCE [LARGE SCALE GENOMIC DNA]</scope>
    <source>
        <strain evidence="3 4">NBRC 100172</strain>
    </source>
</reference>
<keyword evidence="1" id="KW-0175">Coiled coil</keyword>
<keyword evidence="2" id="KW-0812">Transmembrane</keyword>
<evidence type="ECO:0000256" key="1">
    <source>
        <dbReference type="SAM" id="Coils"/>
    </source>
</evidence>
<gene>
    <name evidence="3" type="ORF">CD32_18035</name>
</gene>
<dbReference type="AlphaFoldDB" id="A0A0A3IH13"/>
<dbReference type="EMBL" id="JPVP01000059">
    <property type="protein sequence ID" value="KGR82750.1"/>
    <property type="molecule type" value="Genomic_DNA"/>
</dbReference>
<feature type="transmembrane region" description="Helical" evidence="2">
    <location>
        <begin position="104"/>
        <end position="121"/>
    </location>
</feature>
<evidence type="ECO:0000313" key="3">
    <source>
        <dbReference type="EMBL" id="KGR82750.1"/>
    </source>
</evidence>
<organism evidence="3 4">
    <name type="scientific">Lysinibacillus odysseyi 34hs-1 = NBRC 100172</name>
    <dbReference type="NCBI Taxonomy" id="1220589"/>
    <lineage>
        <taxon>Bacteria</taxon>
        <taxon>Bacillati</taxon>
        <taxon>Bacillota</taxon>
        <taxon>Bacilli</taxon>
        <taxon>Bacillales</taxon>
        <taxon>Bacillaceae</taxon>
        <taxon>Lysinibacillus</taxon>
    </lineage>
</organism>
<protein>
    <submittedName>
        <fullName evidence="3">Uncharacterized protein</fullName>
    </submittedName>
</protein>
<sequence>MKKESQKRYVVKMRQNTKKHVKAWRITDFIEKINNSYYKKELLKEIIEKLNNGVNPENIIILDKSFNIHKANKNIKVLKLNTVNGVKKLYHLGKPYSLYPNEKIIVFNNVFITFSTLYTLFNQYKVKLNKSILKDTFNEIFTEKEKLILEFTLLSEELDRSLSLVEDSKDRENLRVKKVALLEELKENIETETKAAKDFIKIDKDIKDEGTLKKKMGDKKYKELASVSPNKFTRYLISTIRPIVGIYNPEKNQIEILASNFIKKDGFDERQIDLKNVSHNSPFSVTVIAGITFLLGLYQMHCNKYDAKAIDKEEVDTYSALLELDLDDDDDDDDDESDTEEAIEKSKIRIEEWLQTREELEELIQKNKEVAELEDDTNHNNSNVPISVIKALGHMENRVQTHFDKAFENNDFKDGFIEVAEEDSKEAREELEKVI</sequence>
<dbReference type="Proteomes" id="UP000030437">
    <property type="component" value="Unassembled WGS sequence"/>
</dbReference>
<feature type="coiled-coil region" evidence="1">
    <location>
        <begin position="343"/>
        <end position="376"/>
    </location>
</feature>
<evidence type="ECO:0000313" key="4">
    <source>
        <dbReference type="Proteomes" id="UP000030437"/>
    </source>
</evidence>
<dbReference type="eggNOG" id="ENOG5034565">
    <property type="taxonomic scope" value="Bacteria"/>
</dbReference>
<dbReference type="RefSeq" id="WP_036157207.1">
    <property type="nucleotide sequence ID" value="NZ_AVCX01000002.1"/>
</dbReference>
<keyword evidence="2" id="KW-0472">Membrane</keyword>
<evidence type="ECO:0000256" key="2">
    <source>
        <dbReference type="SAM" id="Phobius"/>
    </source>
</evidence>
<comment type="caution">
    <text evidence="3">The sequence shown here is derived from an EMBL/GenBank/DDBJ whole genome shotgun (WGS) entry which is preliminary data.</text>
</comment>